<keyword evidence="3 6" id="KW-0812">Transmembrane</keyword>
<dbReference type="PANTHER" id="PTHR23506">
    <property type="entry name" value="GH10249P"/>
    <property type="match status" value="1"/>
</dbReference>
<dbReference type="PANTHER" id="PTHR23506:SF23">
    <property type="entry name" value="GH10249P"/>
    <property type="match status" value="1"/>
</dbReference>
<keyword evidence="8" id="KW-1185">Reference proteome</keyword>
<evidence type="ECO:0000313" key="8">
    <source>
        <dbReference type="Proteomes" id="UP000566819"/>
    </source>
</evidence>
<dbReference type="GO" id="GO:0016020">
    <property type="term" value="C:membrane"/>
    <property type="evidence" value="ECO:0007669"/>
    <property type="project" value="UniProtKB-SubCell"/>
</dbReference>
<dbReference type="Gene3D" id="1.20.1250.20">
    <property type="entry name" value="MFS general substrate transporter like domains"/>
    <property type="match status" value="1"/>
</dbReference>
<dbReference type="GO" id="GO:0022857">
    <property type="term" value="F:transmembrane transporter activity"/>
    <property type="evidence" value="ECO:0007669"/>
    <property type="project" value="InterPro"/>
</dbReference>
<keyword evidence="4 6" id="KW-1133">Transmembrane helix</keyword>
<proteinExistence type="predicted"/>
<evidence type="ECO:0000256" key="1">
    <source>
        <dbReference type="ARBA" id="ARBA00004141"/>
    </source>
</evidence>
<keyword evidence="5 6" id="KW-0472">Membrane</keyword>
<evidence type="ECO:0000256" key="6">
    <source>
        <dbReference type="SAM" id="Phobius"/>
    </source>
</evidence>
<dbReference type="InterPro" id="IPR036259">
    <property type="entry name" value="MFS_trans_sf"/>
</dbReference>
<reference evidence="7 8" key="1">
    <citation type="submission" date="2020-03" db="EMBL/GenBank/DDBJ databases">
        <title>Draft Genome Sequence of Cudoniella acicularis.</title>
        <authorList>
            <person name="Buettner E."/>
            <person name="Kellner H."/>
        </authorList>
    </citation>
    <scope>NUCLEOTIDE SEQUENCE [LARGE SCALE GENOMIC DNA]</scope>
    <source>
        <strain evidence="7 8">DSM 108380</strain>
    </source>
</reference>
<dbReference type="SUPFAM" id="SSF103473">
    <property type="entry name" value="MFS general substrate transporter"/>
    <property type="match status" value="1"/>
</dbReference>
<dbReference type="AlphaFoldDB" id="A0A8H4RTR6"/>
<comment type="subcellular location">
    <subcellularLocation>
        <location evidence="1">Membrane</location>
        <topology evidence="1">Multi-pass membrane protein</topology>
    </subcellularLocation>
</comment>
<evidence type="ECO:0000313" key="7">
    <source>
        <dbReference type="EMBL" id="KAF4634824.1"/>
    </source>
</evidence>
<evidence type="ECO:0000256" key="5">
    <source>
        <dbReference type="ARBA" id="ARBA00023136"/>
    </source>
</evidence>
<feature type="transmembrane region" description="Helical" evidence="6">
    <location>
        <begin position="219"/>
        <end position="240"/>
    </location>
</feature>
<protein>
    <recommendedName>
        <fullName evidence="9">Major facilitator superfamily (MFS) profile domain-containing protein</fullName>
    </recommendedName>
</protein>
<keyword evidence="2" id="KW-0813">Transport</keyword>
<feature type="transmembrane region" description="Helical" evidence="6">
    <location>
        <begin position="162"/>
        <end position="181"/>
    </location>
</feature>
<sequence length="255" mass="27500">MIGIPMSVGPIARPLLGGIIYSHGRYYAMFSLMFAMLAVDAMLWLAIIEKRVARRWLGAEAVQPSGTNIRFDPPAGLVPYPESSDPTYTMIGNGNGMINTNGTSRAPPSRQILRHDLPSVLRLLLSFRMLVGLLQSSLNVAFDSTLPLTIETLFGWQQTGRGLIFTAILIPSLLQPVFGAITDRYQQGRRLLAADGCLPATLACVLLRLVTQDTLGQKALLCILLVITGLGMAIAMPAIIVEIGATVANAEENDP</sequence>
<feature type="transmembrane region" description="Helical" evidence="6">
    <location>
        <begin position="26"/>
        <end position="47"/>
    </location>
</feature>
<organism evidence="7 8">
    <name type="scientific">Cudoniella acicularis</name>
    <dbReference type="NCBI Taxonomy" id="354080"/>
    <lineage>
        <taxon>Eukaryota</taxon>
        <taxon>Fungi</taxon>
        <taxon>Dikarya</taxon>
        <taxon>Ascomycota</taxon>
        <taxon>Pezizomycotina</taxon>
        <taxon>Leotiomycetes</taxon>
        <taxon>Helotiales</taxon>
        <taxon>Tricladiaceae</taxon>
        <taxon>Cudoniella</taxon>
    </lineage>
</organism>
<dbReference type="Pfam" id="PF07690">
    <property type="entry name" value="MFS_1"/>
    <property type="match status" value="1"/>
</dbReference>
<dbReference type="OrthoDB" id="5086884at2759"/>
<dbReference type="Proteomes" id="UP000566819">
    <property type="component" value="Unassembled WGS sequence"/>
</dbReference>
<name>A0A8H4RTR6_9HELO</name>
<evidence type="ECO:0000256" key="2">
    <source>
        <dbReference type="ARBA" id="ARBA00022448"/>
    </source>
</evidence>
<evidence type="ECO:0008006" key="9">
    <source>
        <dbReference type="Google" id="ProtNLM"/>
    </source>
</evidence>
<comment type="caution">
    <text evidence="7">The sequence shown here is derived from an EMBL/GenBank/DDBJ whole genome shotgun (WGS) entry which is preliminary data.</text>
</comment>
<evidence type="ECO:0000256" key="4">
    <source>
        <dbReference type="ARBA" id="ARBA00022989"/>
    </source>
</evidence>
<dbReference type="InterPro" id="IPR011701">
    <property type="entry name" value="MFS"/>
</dbReference>
<feature type="transmembrane region" description="Helical" evidence="6">
    <location>
        <begin position="120"/>
        <end position="142"/>
    </location>
</feature>
<gene>
    <name evidence="7" type="ORF">G7Y89_g3273</name>
</gene>
<dbReference type="EMBL" id="JAAMPI010000157">
    <property type="protein sequence ID" value="KAF4634824.1"/>
    <property type="molecule type" value="Genomic_DNA"/>
</dbReference>
<accession>A0A8H4RTR6</accession>
<dbReference type="InterPro" id="IPR050930">
    <property type="entry name" value="MFS_Vesicular_Transporter"/>
</dbReference>
<evidence type="ECO:0000256" key="3">
    <source>
        <dbReference type="ARBA" id="ARBA00022692"/>
    </source>
</evidence>